<keyword evidence="3" id="KW-1185">Reference proteome</keyword>
<evidence type="ECO:0000259" key="1">
    <source>
        <dbReference type="PROSITE" id="PS50104"/>
    </source>
</evidence>
<dbReference type="Proteomes" id="UP000597444">
    <property type="component" value="Unassembled WGS sequence"/>
</dbReference>
<dbReference type="Pfam" id="PF00805">
    <property type="entry name" value="Pentapeptide"/>
    <property type="match status" value="3"/>
</dbReference>
<evidence type="ECO:0000313" key="3">
    <source>
        <dbReference type="Proteomes" id="UP000597444"/>
    </source>
</evidence>
<accession>A0A8J3N5A8</accession>
<dbReference type="PANTHER" id="PTHR14136:SF17">
    <property type="entry name" value="BTB_POZ DOMAIN-CONTAINING PROTEIN KCTD9"/>
    <property type="match status" value="1"/>
</dbReference>
<proteinExistence type="predicted"/>
<reference evidence="2" key="1">
    <citation type="submission" date="2020-10" db="EMBL/GenBank/DDBJ databases">
        <title>Taxonomic study of unclassified bacteria belonging to the class Ktedonobacteria.</title>
        <authorList>
            <person name="Yabe S."/>
            <person name="Wang C.M."/>
            <person name="Zheng Y."/>
            <person name="Sakai Y."/>
            <person name="Cavaletti L."/>
            <person name="Monciardini P."/>
            <person name="Donadio S."/>
        </authorList>
    </citation>
    <scope>NUCLEOTIDE SEQUENCE</scope>
    <source>
        <strain evidence="2">ID150040</strain>
    </source>
</reference>
<dbReference type="InterPro" id="IPR035897">
    <property type="entry name" value="Toll_tir_struct_dom_sf"/>
</dbReference>
<dbReference type="InterPro" id="IPR000157">
    <property type="entry name" value="TIR_dom"/>
</dbReference>
<gene>
    <name evidence="2" type="ORF">KSF_089370</name>
</gene>
<organism evidence="2 3">
    <name type="scientific">Reticulibacter mediterranei</name>
    <dbReference type="NCBI Taxonomy" id="2778369"/>
    <lineage>
        <taxon>Bacteria</taxon>
        <taxon>Bacillati</taxon>
        <taxon>Chloroflexota</taxon>
        <taxon>Ktedonobacteria</taxon>
        <taxon>Ktedonobacterales</taxon>
        <taxon>Reticulibacteraceae</taxon>
        <taxon>Reticulibacter</taxon>
    </lineage>
</organism>
<dbReference type="Gene3D" id="3.40.50.10140">
    <property type="entry name" value="Toll/interleukin-1 receptor homology (TIR) domain"/>
    <property type="match status" value="1"/>
</dbReference>
<dbReference type="SUPFAM" id="SSF52200">
    <property type="entry name" value="Toll/Interleukin receptor TIR domain"/>
    <property type="match status" value="1"/>
</dbReference>
<dbReference type="EMBL" id="BNJK01000002">
    <property type="protein sequence ID" value="GHO98889.1"/>
    <property type="molecule type" value="Genomic_DNA"/>
</dbReference>
<feature type="domain" description="TIR" evidence="1">
    <location>
        <begin position="222"/>
        <end position="362"/>
    </location>
</feature>
<dbReference type="SMART" id="SM00255">
    <property type="entry name" value="TIR"/>
    <property type="match status" value="1"/>
</dbReference>
<dbReference type="GO" id="GO:0007165">
    <property type="term" value="P:signal transduction"/>
    <property type="evidence" value="ECO:0007669"/>
    <property type="project" value="InterPro"/>
</dbReference>
<name>A0A8J3N5A8_9CHLR</name>
<evidence type="ECO:0000313" key="2">
    <source>
        <dbReference type="EMBL" id="GHO98889.1"/>
    </source>
</evidence>
<dbReference type="AlphaFoldDB" id="A0A8J3N5A8"/>
<protein>
    <recommendedName>
        <fullName evidence="1">TIR domain-containing protein</fullName>
    </recommendedName>
</protein>
<comment type="caution">
    <text evidence="2">The sequence shown here is derived from an EMBL/GenBank/DDBJ whole genome shotgun (WGS) entry which is preliminary data.</text>
</comment>
<dbReference type="InterPro" id="IPR001646">
    <property type="entry name" value="5peptide_repeat"/>
</dbReference>
<dbReference type="SUPFAM" id="SSF141571">
    <property type="entry name" value="Pentapeptide repeat-like"/>
    <property type="match status" value="1"/>
</dbReference>
<dbReference type="PANTHER" id="PTHR14136">
    <property type="entry name" value="BTB_POZ DOMAIN-CONTAINING PROTEIN KCTD9"/>
    <property type="match status" value="1"/>
</dbReference>
<dbReference type="InterPro" id="IPR051082">
    <property type="entry name" value="Pentapeptide-BTB/POZ_domain"/>
</dbReference>
<dbReference type="PROSITE" id="PS50104">
    <property type="entry name" value="TIR"/>
    <property type="match status" value="1"/>
</dbReference>
<dbReference type="RefSeq" id="WP_220209569.1">
    <property type="nucleotide sequence ID" value="NZ_BNJK01000002.1"/>
</dbReference>
<dbReference type="Gene3D" id="2.160.20.80">
    <property type="entry name" value="E3 ubiquitin-protein ligase SopA"/>
    <property type="match status" value="1"/>
</dbReference>
<dbReference type="Pfam" id="PF13676">
    <property type="entry name" value="TIR_2"/>
    <property type="match status" value="1"/>
</dbReference>
<sequence>MADHQHLQRLQKSVQEWNKWRRQHPEIVPDLSHANLIDANLIDANLIDTLLNSSDLSRANLSHATLSRANLSDADLINTNFSDAILLKAHLINTNLSRANLSYATLNGVHLNGANLSGTDFAGADLTGADLTSTDLSAANLAGAHLNGANLADAYLNSTSFGDRDFREINGLKTVRHRGPSPLSINSLYLSEGDIPESFVRGTGASESFIEYMRALAAKPIDYYTCFISYSSKDQNFVERLHADLQHEGVRCWYAPEDLKIGDPFRKRIDESIRVHDKLLLVLSEHSVNSAWVEKEVETAFEKEHRSHKLVLFPIKLDETVMHTDQAWAADIRRMRHIGNMSQWKDHDAYQRGLQRLLRDLKQERM</sequence>